<dbReference type="PANTHER" id="PTHR11999">
    <property type="entry name" value="GROUP II PYRIDOXAL-5-PHOSPHATE DECARBOXYLASE"/>
    <property type="match status" value="1"/>
</dbReference>
<feature type="modified residue" description="N6-(pyridoxal phosphate)lysine" evidence="6">
    <location>
        <position position="478"/>
    </location>
</feature>
<dbReference type="PROSITE" id="PS00392">
    <property type="entry name" value="DDC_GAD_HDC_YDC"/>
    <property type="match status" value="1"/>
</dbReference>
<comment type="similarity">
    <text evidence="2">Belongs to the group II decarboxylase family.</text>
</comment>
<dbReference type="GO" id="GO:0016831">
    <property type="term" value="F:carboxy-lyase activity"/>
    <property type="evidence" value="ECO:0007669"/>
    <property type="project" value="UniProtKB-KW"/>
</dbReference>
<feature type="region of interest" description="Disordered" evidence="7">
    <location>
        <begin position="796"/>
        <end position="840"/>
    </location>
</feature>
<reference evidence="11" key="1">
    <citation type="submission" date="2016-11" db="UniProtKB">
        <authorList>
            <consortium name="WormBaseParasite"/>
        </authorList>
    </citation>
    <scope>IDENTIFICATION</scope>
</reference>
<evidence type="ECO:0000313" key="11">
    <source>
        <dbReference type="WBParaSite" id="BXY_0494200.1"/>
    </source>
</evidence>
<organism evidence="9 11">
    <name type="scientific">Bursaphelenchus xylophilus</name>
    <name type="common">Pinewood nematode worm</name>
    <name type="synonym">Aphelenchoides xylophilus</name>
    <dbReference type="NCBI Taxonomy" id="6326"/>
    <lineage>
        <taxon>Eukaryota</taxon>
        <taxon>Metazoa</taxon>
        <taxon>Ecdysozoa</taxon>
        <taxon>Nematoda</taxon>
        <taxon>Chromadorea</taxon>
        <taxon>Rhabditida</taxon>
        <taxon>Tylenchina</taxon>
        <taxon>Tylenchomorpha</taxon>
        <taxon>Aphelenchoidea</taxon>
        <taxon>Aphelenchoididae</taxon>
        <taxon>Bursaphelenchus</taxon>
    </lineage>
</organism>
<dbReference type="Proteomes" id="UP000095284">
    <property type="component" value="Unplaced"/>
</dbReference>
<dbReference type="Gene3D" id="3.40.640.10">
    <property type="entry name" value="Type I PLP-dependent aspartate aminotransferase-like (Major domain)"/>
    <property type="match status" value="1"/>
</dbReference>
<feature type="region of interest" description="Disordered" evidence="7">
    <location>
        <begin position="679"/>
        <end position="729"/>
    </location>
</feature>
<dbReference type="OrthoDB" id="639767at2759"/>
<evidence type="ECO:0000256" key="5">
    <source>
        <dbReference type="ARBA" id="ARBA00023239"/>
    </source>
</evidence>
<dbReference type="SMR" id="A0A1I7RW29"/>
<evidence type="ECO:0000256" key="3">
    <source>
        <dbReference type="ARBA" id="ARBA00022793"/>
    </source>
</evidence>
<feature type="compositionally biased region" description="Basic and acidic residues" evidence="7">
    <location>
        <begin position="94"/>
        <end position="106"/>
    </location>
</feature>
<sequence>MVYTFGSVLNNVNSYYQDKTTKLKQSFSPNRAQSPSQTSDLEPSPTSSSSMNGIPPTKPKPQPPTFNTPAFPPAPLSAPPPPPPRPSPVPPLKIHTDRPDSIDSRRNLNMFDDLTKDGELQRLTDQLNRLRPVDEPVRRTSAPSTMTTATPAAPGSVGNRRYSEEYRDRNYHNAVTPAQFRIIGKQMIDFIANYMENVHNRRVVPSIEPGYLRELLPENPPSQPESYDKVMQDFEAYIMPGVTHWQHPRFHAYFPAANSYPALLATMLSDALGCVGFSWAACPAMTELETIMLQWLGEMIGLPEEFLPFTENGKGGGVLQGCASECNFVALLAARFEVMKELRQRFPFVEEGLLMSKLIAYCSKEAHSSVEKAAMIGMVKLRILETDSKYRLRGDTLQAAITEDRNLGMIPFFVSTTLGTTSVCSFDVLTEIGPVCAENDLWLHVDAAYAGSAMICPEFRHLMNGIEYAMSFNTNPNKWMLVNFDCSTMWVKDRFKLTQAFVVDPLYLQHSWTDKAIDYRHWGVPLSRRFRSLKLWFVIRMYGVEGLQKYIRNHVRLAKKFEALLRADDMFEIIGDVHVALVCFRLKGSDELNQKLLTKLNSSGRIHMVPASLNDRFVIRFCVCHEHANEHDIMTAYDIIKHVAVGLQFDNAPEPIAENYELEKLEEEEFVNQMKMQSFDDEGSIGSPRSNPVGQYSNESLPSTGPSTAGLDRQTPPAYPTGPNPQSCTIATAAANQGIGNRARFGQTLAEKRSFLVRMVSDPKCYNPKIVRHLNMRNHKQMSQDMFRDRAIRQSMEVGSSGGKGKFPQKFSQYSIDNPSDEDEYVSTVAPNPTGLQTPM</sequence>
<dbReference type="Proteomes" id="UP000659654">
    <property type="component" value="Unassembled WGS sequence"/>
</dbReference>
<dbReference type="Gene3D" id="1.20.1340.10">
    <property type="entry name" value="dopa decarboxylase, N-terminal domain"/>
    <property type="match status" value="1"/>
</dbReference>
<feature type="region of interest" description="Disordered" evidence="7">
    <location>
        <begin position="136"/>
        <end position="159"/>
    </location>
</feature>
<dbReference type="PRINTS" id="PR00800">
    <property type="entry name" value="YHDCRBOXLASE"/>
</dbReference>
<dbReference type="InterPro" id="IPR021115">
    <property type="entry name" value="Pyridoxal-P_BS"/>
</dbReference>
<dbReference type="GO" id="GO:0006520">
    <property type="term" value="P:amino acid metabolic process"/>
    <property type="evidence" value="ECO:0007669"/>
    <property type="project" value="InterPro"/>
</dbReference>
<dbReference type="EMBL" id="CAJFCV020000002">
    <property type="protein sequence ID" value="CAG9095053.1"/>
    <property type="molecule type" value="Genomic_DNA"/>
</dbReference>
<name>A0A1I7RW29_BURXY</name>
<evidence type="ECO:0000256" key="7">
    <source>
        <dbReference type="SAM" id="MobiDB-lite"/>
    </source>
</evidence>
<evidence type="ECO:0000313" key="10">
    <source>
        <dbReference type="Proteomes" id="UP000659654"/>
    </source>
</evidence>
<dbReference type="FunFam" id="3.90.1150.10:FF:000018">
    <property type="entry name" value="Histidine decarboxylase"/>
    <property type="match status" value="1"/>
</dbReference>
<dbReference type="AlphaFoldDB" id="A0A1I7RW29"/>
<dbReference type="GO" id="GO:0030170">
    <property type="term" value="F:pyridoxal phosphate binding"/>
    <property type="evidence" value="ECO:0007669"/>
    <property type="project" value="InterPro"/>
</dbReference>
<dbReference type="EMBL" id="CAJFDI010000002">
    <property type="protein sequence ID" value="CAD5214511.1"/>
    <property type="molecule type" value="Genomic_DNA"/>
</dbReference>
<proteinExistence type="inferred from homology"/>
<gene>
    <name evidence="8" type="ORF">BXYJ_LOCUS3566</name>
</gene>
<dbReference type="WBParaSite" id="BXY_0494200.1">
    <property type="protein sequence ID" value="BXY_0494200.1"/>
    <property type="gene ID" value="BXY_0494200"/>
</dbReference>
<evidence type="ECO:0000256" key="4">
    <source>
        <dbReference type="ARBA" id="ARBA00022898"/>
    </source>
</evidence>
<dbReference type="PANTHER" id="PTHR11999:SF70">
    <property type="entry name" value="MIP05841P"/>
    <property type="match status" value="1"/>
</dbReference>
<dbReference type="InterPro" id="IPR010977">
    <property type="entry name" value="Aromatic_deC"/>
</dbReference>
<dbReference type="CDD" id="cd06450">
    <property type="entry name" value="DOPA_deC_like"/>
    <property type="match status" value="1"/>
</dbReference>
<dbReference type="Pfam" id="PF00282">
    <property type="entry name" value="Pyridoxal_deC"/>
    <property type="match status" value="1"/>
</dbReference>
<keyword evidence="3" id="KW-0210">Decarboxylase</keyword>
<keyword evidence="10" id="KW-1185">Reference proteome</keyword>
<feature type="compositionally biased region" description="Polar residues" evidence="7">
    <location>
        <begin position="23"/>
        <end position="41"/>
    </location>
</feature>
<evidence type="ECO:0000256" key="6">
    <source>
        <dbReference type="PIRSR" id="PIRSR602129-50"/>
    </source>
</evidence>
<evidence type="ECO:0000313" key="9">
    <source>
        <dbReference type="Proteomes" id="UP000095284"/>
    </source>
</evidence>
<dbReference type="Gene3D" id="3.90.1150.10">
    <property type="entry name" value="Aspartate Aminotransferase, domain 1"/>
    <property type="match status" value="1"/>
</dbReference>
<dbReference type="eggNOG" id="KOG0628">
    <property type="taxonomic scope" value="Eukaryota"/>
</dbReference>
<dbReference type="InterPro" id="IPR015422">
    <property type="entry name" value="PyrdxlP-dep_Trfase_small"/>
</dbReference>
<feature type="compositionally biased region" description="Low complexity" evidence="7">
    <location>
        <begin position="140"/>
        <end position="156"/>
    </location>
</feature>
<feature type="compositionally biased region" description="Polar residues" evidence="7">
    <location>
        <begin position="687"/>
        <end position="707"/>
    </location>
</feature>
<reference evidence="8" key="2">
    <citation type="submission" date="2020-09" db="EMBL/GenBank/DDBJ databases">
        <authorList>
            <person name="Kikuchi T."/>
        </authorList>
    </citation>
    <scope>NUCLEOTIDE SEQUENCE</scope>
    <source>
        <strain evidence="8">Ka4C1</strain>
    </source>
</reference>
<feature type="region of interest" description="Disordered" evidence="7">
    <location>
        <begin position="23"/>
        <end position="107"/>
    </location>
</feature>
<dbReference type="InterPro" id="IPR015421">
    <property type="entry name" value="PyrdxlP-dep_Trfase_major"/>
</dbReference>
<accession>A0A1I7RW29</accession>
<dbReference type="FunFam" id="3.40.640.10:FF:000025">
    <property type="entry name" value="Histidine decarboxylase"/>
    <property type="match status" value="1"/>
</dbReference>
<evidence type="ECO:0000256" key="1">
    <source>
        <dbReference type="ARBA" id="ARBA00001933"/>
    </source>
</evidence>
<feature type="compositionally biased region" description="Pro residues" evidence="7">
    <location>
        <begin position="56"/>
        <end position="91"/>
    </location>
</feature>
<dbReference type="InterPro" id="IPR015424">
    <property type="entry name" value="PyrdxlP-dep_Trfase"/>
</dbReference>
<keyword evidence="5" id="KW-0456">Lyase</keyword>
<evidence type="ECO:0000313" key="8">
    <source>
        <dbReference type="EMBL" id="CAD5214511.1"/>
    </source>
</evidence>
<dbReference type="Proteomes" id="UP000582659">
    <property type="component" value="Unassembled WGS sequence"/>
</dbReference>
<comment type="cofactor">
    <cofactor evidence="1 6">
        <name>pyridoxal 5'-phosphate</name>
        <dbReference type="ChEBI" id="CHEBI:597326"/>
    </cofactor>
</comment>
<feature type="compositionally biased region" description="Polar residues" evidence="7">
    <location>
        <begin position="829"/>
        <end position="840"/>
    </location>
</feature>
<dbReference type="InterPro" id="IPR002129">
    <property type="entry name" value="PyrdxlP-dep_de-COase"/>
</dbReference>
<dbReference type="GO" id="GO:0019752">
    <property type="term" value="P:carboxylic acid metabolic process"/>
    <property type="evidence" value="ECO:0007669"/>
    <property type="project" value="InterPro"/>
</dbReference>
<dbReference type="SUPFAM" id="SSF53383">
    <property type="entry name" value="PLP-dependent transferases"/>
    <property type="match status" value="1"/>
</dbReference>
<evidence type="ECO:0000256" key="2">
    <source>
        <dbReference type="ARBA" id="ARBA00009533"/>
    </source>
</evidence>
<keyword evidence="4 6" id="KW-0663">Pyridoxal phosphate</keyword>
<dbReference type="FunFam" id="1.20.1340.10:FF:000001">
    <property type="entry name" value="Histidine decarboxylase"/>
    <property type="match status" value="1"/>
</dbReference>
<protein>
    <submittedName>
        <fullName evidence="8">(pine wood nematode) hypothetical protein</fullName>
    </submittedName>
</protein>
<dbReference type="GO" id="GO:0005737">
    <property type="term" value="C:cytoplasm"/>
    <property type="evidence" value="ECO:0007669"/>
    <property type="project" value="TreeGrafter"/>
</dbReference>